<sequence length="42" mass="4936">MEYRRTLIGLRDQGRIGDDTLRKLERELDLSEARYQAALSPE</sequence>
<evidence type="ECO:0000313" key="1">
    <source>
        <dbReference type="EMBL" id="GGA63420.1"/>
    </source>
</evidence>
<dbReference type="EMBL" id="BMJB01000001">
    <property type="protein sequence ID" value="GGA63420.1"/>
    <property type="molecule type" value="Genomic_DNA"/>
</dbReference>
<protein>
    <submittedName>
        <fullName evidence="1">Uncharacterized protein</fullName>
    </submittedName>
</protein>
<name>A0A916RQN2_9BACT</name>
<gene>
    <name evidence="1" type="ORF">GCM10011507_13830</name>
</gene>
<organism evidence="1 2">
    <name type="scientific">Edaphobacter acidisoli</name>
    <dbReference type="NCBI Taxonomy" id="2040573"/>
    <lineage>
        <taxon>Bacteria</taxon>
        <taxon>Pseudomonadati</taxon>
        <taxon>Acidobacteriota</taxon>
        <taxon>Terriglobia</taxon>
        <taxon>Terriglobales</taxon>
        <taxon>Acidobacteriaceae</taxon>
        <taxon>Edaphobacter</taxon>
    </lineage>
</organism>
<reference evidence="1" key="2">
    <citation type="submission" date="2020-09" db="EMBL/GenBank/DDBJ databases">
        <authorList>
            <person name="Sun Q."/>
            <person name="Zhou Y."/>
        </authorList>
    </citation>
    <scope>NUCLEOTIDE SEQUENCE</scope>
    <source>
        <strain evidence="1">CGMCC 1.15447</strain>
    </source>
</reference>
<evidence type="ECO:0000313" key="2">
    <source>
        <dbReference type="Proteomes" id="UP000648801"/>
    </source>
</evidence>
<comment type="caution">
    <text evidence="1">The sequence shown here is derived from an EMBL/GenBank/DDBJ whole genome shotgun (WGS) entry which is preliminary data.</text>
</comment>
<dbReference type="AlphaFoldDB" id="A0A916RQN2"/>
<accession>A0A916RQN2</accession>
<dbReference type="Proteomes" id="UP000648801">
    <property type="component" value="Unassembled WGS sequence"/>
</dbReference>
<reference evidence="1" key="1">
    <citation type="journal article" date="2014" name="Int. J. Syst. Evol. Microbiol.">
        <title>Complete genome sequence of Corynebacterium casei LMG S-19264T (=DSM 44701T), isolated from a smear-ripened cheese.</title>
        <authorList>
            <consortium name="US DOE Joint Genome Institute (JGI-PGF)"/>
            <person name="Walter F."/>
            <person name="Albersmeier A."/>
            <person name="Kalinowski J."/>
            <person name="Ruckert C."/>
        </authorList>
    </citation>
    <scope>NUCLEOTIDE SEQUENCE</scope>
    <source>
        <strain evidence="1">CGMCC 1.15447</strain>
    </source>
</reference>
<keyword evidence="2" id="KW-1185">Reference proteome</keyword>
<proteinExistence type="predicted"/>